<reference evidence="2" key="1">
    <citation type="submission" date="2023-10" db="EMBL/GenBank/DDBJ databases">
        <title>Genome assemblies of two species of porcelain crab, Petrolisthes cinctipes and Petrolisthes manimaculis (Anomura: Porcellanidae).</title>
        <authorList>
            <person name="Angst P."/>
        </authorList>
    </citation>
    <scope>NUCLEOTIDE SEQUENCE</scope>
    <source>
        <strain evidence="2">PB745_01</strain>
        <tissue evidence="2">Gill</tissue>
    </source>
</reference>
<organism evidence="2 3">
    <name type="scientific">Petrolisthes cinctipes</name>
    <name type="common">Flat porcelain crab</name>
    <dbReference type="NCBI Taxonomy" id="88211"/>
    <lineage>
        <taxon>Eukaryota</taxon>
        <taxon>Metazoa</taxon>
        <taxon>Ecdysozoa</taxon>
        <taxon>Arthropoda</taxon>
        <taxon>Crustacea</taxon>
        <taxon>Multicrustacea</taxon>
        <taxon>Malacostraca</taxon>
        <taxon>Eumalacostraca</taxon>
        <taxon>Eucarida</taxon>
        <taxon>Decapoda</taxon>
        <taxon>Pleocyemata</taxon>
        <taxon>Anomura</taxon>
        <taxon>Galatheoidea</taxon>
        <taxon>Porcellanidae</taxon>
        <taxon>Petrolisthes</taxon>
    </lineage>
</organism>
<evidence type="ECO:0000313" key="2">
    <source>
        <dbReference type="EMBL" id="KAK3851532.1"/>
    </source>
</evidence>
<proteinExistence type="predicted"/>
<accession>A0AAE1EGL3</accession>
<keyword evidence="3" id="KW-1185">Reference proteome</keyword>
<evidence type="ECO:0000313" key="3">
    <source>
        <dbReference type="Proteomes" id="UP001286313"/>
    </source>
</evidence>
<protein>
    <submittedName>
        <fullName evidence="2">Uncharacterized protein</fullName>
    </submittedName>
</protein>
<feature type="compositionally biased region" description="Basic and acidic residues" evidence="1">
    <location>
        <begin position="85"/>
        <end position="102"/>
    </location>
</feature>
<dbReference type="EMBL" id="JAWQEG010007856">
    <property type="protein sequence ID" value="KAK3851532.1"/>
    <property type="molecule type" value="Genomic_DNA"/>
</dbReference>
<dbReference type="Proteomes" id="UP001286313">
    <property type="component" value="Unassembled WGS sequence"/>
</dbReference>
<evidence type="ECO:0000256" key="1">
    <source>
        <dbReference type="SAM" id="MobiDB-lite"/>
    </source>
</evidence>
<name>A0AAE1EGL3_PETCI</name>
<dbReference type="AlphaFoldDB" id="A0AAE1EGL3"/>
<gene>
    <name evidence="2" type="ORF">Pcinc_041829</name>
</gene>
<sequence length="102" mass="11154">MMVIVRDDSVVEIRCCGGGGGGAGEGKRNMDEMRVEEIRLSTRERSGRVGTSRERNGHLVGEVMAVAWAPTTERENTTLNTTANPEREKWASPEGDRGMSAF</sequence>
<comment type="caution">
    <text evidence="2">The sequence shown here is derived from an EMBL/GenBank/DDBJ whole genome shotgun (WGS) entry which is preliminary data.</text>
</comment>
<feature type="region of interest" description="Disordered" evidence="1">
    <location>
        <begin position="70"/>
        <end position="102"/>
    </location>
</feature>